<evidence type="ECO:0000256" key="3">
    <source>
        <dbReference type="ARBA" id="ARBA00023136"/>
    </source>
</evidence>
<keyword evidence="3 4" id="KW-0472">Membrane</keyword>
<dbReference type="Gene3D" id="1.20.1560.10">
    <property type="entry name" value="ABC transporter type 1, transmembrane domain"/>
    <property type="match status" value="1"/>
</dbReference>
<evidence type="ECO:0000313" key="5">
    <source>
        <dbReference type="EMBL" id="CAB4551413.1"/>
    </source>
</evidence>
<feature type="transmembrane region" description="Helical" evidence="4">
    <location>
        <begin position="117"/>
        <end position="136"/>
    </location>
</feature>
<protein>
    <submittedName>
        <fullName evidence="5">Unannotated protein</fullName>
    </submittedName>
</protein>
<sequence length="256" mass="28879">MKKLAQELWHSARLLVPTNKFRAQLILLVFIAAAIPVTELLVAKLFTDLVIDGANKPLSLIVVNLLIFGLLFVATRVANYIQKNYRVKFFDRAFGADKRQKTAQGESWEWAMALEMVNILSFTVQAFVIVGFFFFLNPLMAAITLVMVLILLEVMGRVFMFQMKTQREFVEKRRAKEVVTPAERLGSRIKSAEFATLLASFFVVALMVLLVVFSIQGVITLSSTIVFFLGLRLMNTTFSSISSALMRFARAKANSF</sequence>
<evidence type="ECO:0000256" key="4">
    <source>
        <dbReference type="SAM" id="Phobius"/>
    </source>
</evidence>
<name>A0A6J6CMT4_9ZZZZ</name>
<gene>
    <name evidence="5" type="ORF">UFOPK1503_01080</name>
</gene>
<feature type="transmembrane region" description="Helical" evidence="4">
    <location>
        <begin position="21"/>
        <end position="46"/>
    </location>
</feature>
<dbReference type="EMBL" id="CAEZST010000025">
    <property type="protein sequence ID" value="CAB4551413.1"/>
    <property type="molecule type" value="Genomic_DNA"/>
</dbReference>
<dbReference type="GO" id="GO:0016020">
    <property type="term" value="C:membrane"/>
    <property type="evidence" value="ECO:0007669"/>
    <property type="project" value="InterPro"/>
</dbReference>
<accession>A0A6J6CMT4</accession>
<keyword evidence="2 4" id="KW-1133">Transmembrane helix</keyword>
<dbReference type="GO" id="GO:0005524">
    <property type="term" value="F:ATP binding"/>
    <property type="evidence" value="ECO:0007669"/>
    <property type="project" value="InterPro"/>
</dbReference>
<dbReference type="InterPro" id="IPR036640">
    <property type="entry name" value="ABC1_TM_sf"/>
</dbReference>
<feature type="transmembrane region" description="Helical" evidence="4">
    <location>
        <begin position="142"/>
        <end position="160"/>
    </location>
</feature>
<feature type="transmembrane region" description="Helical" evidence="4">
    <location>
        <begin position="194"/>
        <end position="219"/>
    </location>
</feature>
<reference evidence="5" key="1">
    <citation type="submission" date="2020-05" db="EMBL/GenBank/DDBJ databases">
        <authorList>
            <person name="Chiriac C."/>
            <person name="Salcher M."/>
            <person name="Ghai R."/>
            <person name="Kavagutti S V."/>
        </authorList>
    </citation>
    <scope>NUCLEOTIDE SEQUENCE</scope>
</reference>
<dbReference type="AlphaFoldDB" id="A0A6J6CMT4"/>
<organism evidence="5">
    <name type="scientific">freshwater metagenome</name>
    <dbReference type="NCBI Taxonomy" id="449393"/>
    <lineage>
        <taxon>unclassified sequences</taxon>
        <taxon>metagenomes</taxon>
        <taxon>ecological metagenomes</taxon>
    </lineage>
</organism>
<keyword evidence="1 4" id="KW-0812">Transmembrane</keyword>
<dbReference type="SUPFAM" id="SSF90123">
    <property type="entry name" value="ABC transporter transmembrane region"/>
    <property type="match status" value="1"/>
</dbReference>
<feature type="transmembrane region" description="Helical" evidence="4">
    <location>
        <begin position="225"/>
        <end position="246"/>
    </location>
</feature>
<evidence type="ECO:0000256" key="1">
    <source>
        <dbReference type="ARBA" id="ARBA00022692"/>
    </source>
</evidence>
<feature type="transmembrane region" description="Helical" evidence="4">
    <location>
        <begin position="58"/>
        <end position="78"/>
    </location>
</feature>
<proteinExistence type="predicted"/>
<evidence type="ECO:0000256" key="2">
    <source>
        <dbReference type="ARBA" id="ARBA00022989"/>
    </source>
</evidence>